<proteinExistence type="predicted"/>
<accession>A0AA90NTU8</accession>
<sequence>MCHGRLKLLPCNIQVGSTTQLYHHYVTRGWQHIFSYSSRFGNLDRIDSLLSDFDLAALQEVDGGSFRTDFINQTEYLALYGELSLLVSTTK</sequence>
<comment type="caution">
    <text evidence="1">The sequence shown here is derived from an EMBL/GenBank/DDBJ whole genome shotgun (WGS) entry which is preliminary data.</text>
</comment>
<organism evidence="1 2">
    <name type="scientific">Candidatus Endonucleibacter bathymodioli</name>
    <dbReference type="NCBI Taxonomy" id="539814"/>
    <lineage>
        <taxon>Bacteria</taxon>
        <taxon>Pseudomonadati</taxon>
        <taxon>Pseudomonadota</taxon>
        <taxon>Gammaproteobacteria</taxon>
        <taxon>Oceanospirillales</taxon>
        <taxon>Endozoicomonadaceae</taxon>
        <taxon>Candidatus Endonucleibacter</taxon>
    </lineage>
</organism>
<evidence type="ECO:0000313" key="2">
    <source>
        <dbReference type="Proteomes" id="UP001178148"/>
    </source>
</evidence>
<gene>
    <name evidence="1" type="ORF">QS748_02430</name>
</gene>
<dbReference type="Proteomes" id="UP001178148">
    <property type="component" value="Unassembled WGS sequence"/>
</dbReference>
<evidence type="ECO:0000313" key="1">
    <source>
        <dbReference type="EMBL" id="MDP0588108.1"/>
    </source>
</evidence>
<reference evidence="1 2" key="1">
    <citation type="journal article" date="2023" name="bioRxiv">
        <title>An intranuclear bacterial parasite of deep-sea mussels expresses apoptosis inhibitors acquired from its host.</title>
        <authorList>
            <person name="Gonzalez Porras M.A."/>
            <person name="Assie A."/>
            <person name="Tietjen M."/>
            <person name="Violette M."/>
            <person name="Kleiner M."/>
            <person name="Gruber-Vodicka H."/>
            <person name="Dubilier N."/>
            <person name="Leisch N."/>
        </authorList>
    </citation>
    <scope>NUCLEOTIDE SEQUENCE [LARGE SCALE GENOMIC DNA]</scope>
    <source>
        <strain evidence="1">IAP13</strain>
    </source>
</reference>
<protein>
    <submittedName>
        <fullName evidence="1">Uncharacterized protein</fullName>
    </submittedName>
</protein>
<dbReference type="EMBL" id="JASXSV010000002">
    <property type="protein sequence ID" value="MDP0588108.1"/>
    <property type="molecule type" value="Genomic_DNA"/>
</dbReference>
<keyword evidence="2" id="KW-1185">Reference proteome</keyword>
<dbReference type="AlphaFoldDB" id="A0AA90NTU8"/>
<name>A0AA90NTU8_9GAMM</name>